<organism evidence="1 2">
    <name type="scientific">Paracoccus broussonetiae</name>
    <dbReference type="NCBI Taxonomy" id="3075834"/>
    <lineage>
        <taxon>Bacteria</taxon>
        <taxon>Pseudomonadati</taxon>
        <taxon>Pseudomonadota</taxon>
        <taxon>Alphaproteobacteria</taxon>
        <taxon>Rhodobacterales</taxon>
        <taxon>Paracoccaceae</taxon>
        <taxon>Paracoccus</taxon>
    </lineage>
</organism>
<evidence type="ECO:0000313" key="1">
    <source>
        <dbReference type="EMBL" id="MDT1063744.1"/>
    </source>
</evidence>
<dbReference type="InterPro" id="IPR053259">
    <property type="entry name" value="Golvesin-related_Golgi"/>
</dbReference>
<dbReference type="Proteomes" id="UP001251085">
    <property type="component" value="Unassembled WGS sequence"/>
</dbReference>
<reference evidence="2" key="1">
    <citation type="submission" date="2023-07" db="EMBL/GenBank/DDBJ databases">
        <title>Characterization of two Paracoccaceae strains isolated from Phycosphere and proposal of Xinfangfangia lacusdiani sp. nov.</title>
        <authorList>
            <person name="Deng Y."/>
            <person name="Zhang Y.Q."/>
        </authorList>
    </citation>
    <scope>NUCLEOTIDE SEQUENCE [LARGE SCALE GENOMIC DNA]</scope>
    <source>
        <strain evidence="2">CPCC 101403</strain>
    </source>
</reference>
<dbReference type="InterPro" id="IPR005331">
    <property type="entry name" value="Sulfotransferase"/>
</dbReference>
<comment type="caution">
    <text evidence="1">The sequence shown here is derived from an EMBL/GenBank/DDBJ whole genome shotgun (WGS) entry which is preliminary data.</text>
</comment>
<accession>A0ABU3EHN6</accession>
<dbReference type="RefSeq" id="WP_311760831.1">
    <property type="nucleotide sequence ID" value="NZ_JAVRQI010000014.1"/>
</dbReference>
<dbReference type="Gene3D" id="3.40.50.300">
    <property type="entry name" value="P-loop containing nucleotide triphosphate hydrolases"/>
    <property type="match status" value="1"/>
</dbReference>
<gene>
    <name evidence="1" type="ORF">RM190_17905</name>
</gene>
<evidence type="ECO:0000313" key="2">
    <source>
        <dbReference type="Proteomes" id="UP001251085"/>
    </source>
</evidence>
<dbReference type="SUPFAM" id="SSF52540">
    <property type="entry name" value="P-loop containing nucleoside triphosphate hydrolases"/>
    <property type="match status" value="1"/>
</dbReference>
<name>A0ABU3EHN6_9RHOB</name>
<dbReference type="PANTHER" id="PTHR32301">
    <property type="entry name" value="COUNTIN RECEPTOR CNR3-RELATED"/>
    <property type="match status" value="1"/>
</dbReference>
<dbReference type="InterPro" id="IPR027417">
    <property type="entry name" value="P-loop_NTPase"/>
</dbReference>
<sequence>MTEKIDVFIHVPKAAGSSIRSLIEANYAEDRSLPVYRPQGVGMSEALEPERTRKLKDCQVVYGHIPTVVHHFTDRPCNYFTFLRDPVERAISEYKFIKHDFPGHPAHEAFASGEVSFGDYCAATTPGEFYYSAVSKATQLLAGVDRVRECDDDMLAAAKKMLAQLGYFGFFHEFDKAIQDCAAALGWSTDGFETRNVSSVKNNDFLASEGATEAELSVLRNTLKQDIALFDFALSLREQRRQL</sequence>
<dbReference type="EMBL" id="JAVRQI010000014">
    <property type="protein sequence ID" value="MDT1063744.1"/>
    <property type="molecule type" value="Genomic_DNA"/>
</dbReference>
<keyword evidence="2" id="KW-1185">Reference proteome</keyword>
<protein>
    <submittedName>
        <fullName evidence="1">Sulfotransferase family 2 domain-containing protein</fullName>
    </submittedName>
</protein>
<dbReference type="PANTHER" id="PTHR32301:SF6">
    <property type="entry name" value="GOLVESIN-RELATED"/>
    <property type="match status" value="1"/>
</dbReference>
<dbReference type="Pfam" id="PF03567">
    <property type="entry name" value="Sulfotransfer_2"/>
    <property type="match status" value="1"/>
</dbReference>
<proteinExistence type="predicted"/>